<feature type="transmembrane region" description="Helical" evidence="1">
    <location>
        <begin position="459"/>
        <end position="480"/>
    </location>
</feature>
<feature type="transmembrane region" description="Helical" evidence="1">
    <location>
        <begin position="410"/>
        <end position="433"/>
    </location>
</feature>
<evidence type="ECO:0008006" key="4">
    <source>
        <dbReference type="Google" id="ProtNLM"/>
    </source>
</evidence>
<name>A0A6L2PUD1_COPFO</name>
<dbReference type="EMBL" id="BLKM01000462">
    <property type="protein sequence ID" value="GFG34045.1"/>
    <property type="molecule type" value="Genomic_DNA"/>
</dbReference>
<dbReference type="OrthoDB" id="419711at2759"/>
<dbReference type="InterPro" id="IPR049352">
    <property type="entry name" value="Rost"/>
</dbReference>
<dbReference type="GO" id="GO:0016020">
    <property type="term" value="C:membrane"/>
    <property type="evidence" value="ECO:0007669"/>
    <property type="project" value="TreeGrafter"/>
</dbReference>
<protein>
    <recommendedName>
        <fullName evidence="4">Protein rolling stone</fullName>
    </recommendedName>
</protein>
<reference evidence="3" key="1">
    <citation type="submission" date="2020-01" db="EMBL/GenBank/DDBJ databases">
        <title>Draft genome sequence of the Termite Coptotermes fromosanus.</title>
        <authorList>
            <person name="Itakura S."/>
            <person name="Yosikawa Y."/>
            <person name="Umezawa K."/>
        </authorList>
    </citation>
    <scope>NUCLEOTIDE SEQUENCE [LARGE SCALE GENOMIC DNA]</scope>
</reference>
<feature type="transmembrane region" description="Helical" evidence="1">
    <location>
        <begin position="352"/>
        <end position="372"/>
    </location>
</feature>
<dbReference type="PANTHER" id="PTHR12242">
    <property type="entry name" value="OS02G0130600 PROTEIN-RELATED"/>
    <property type="match status" value="1"/>
</dbReference>
<feature type="transmembrane region" description="Helical" evidence="1">
    <location>
        <begin position="200"/>
        <end position="221"/>
    </location>
</feature>
<keyword evidence="1" id="KW-0812">Transmembrane</keyword>
<evidence type="ECO:0000256" key="1">
    <source>
        <dbReference type="SAM" id="Phobius"/>
    </source>
</evidence>
<feature type="transmembrane region" description="Helical" evidence="1">
    <location>
        <begin position="310"/>
        <end position="331"/>
    </location>
</feature>
<dbReference type="PANTHER" id="PTHR12242:SF49">
    <property type="entry name" value="HEADBUTT, ISOFORM E"/>
    <property type="match status" value="1"/>
</dbReference>
<keyword evidence="1" id="KW-1133">Transmembrane helix</keyword>
<feature type="transmembrane region" description="Helical" evidence="1">
    <location>
        <begin position="121"/>
        <end position="142"/>
    </location>
</feature>
<feature type="transmembrane region" description="Helical" evidence="1">
    <location>
        <begin position="163"/>
        <end position="188"/>
    </location>
</feature>
<gene>
    <name evidence="2" type="ORF">Cfor_04898</name>
</gene>
<dbReference type="AlphaFoldDB" id="A0A6L2PUD1"/>
<proteinExistence type="predicted"/>
<dbReference type="Proteomes" id="UP000502823">
    <property type="component" value="Unassembled WGS sequence"/>
</dbReference>
<sequence length="513" mass="58785">MANIAAKLTAPCKQTQTVFFLYAHIIPQGIQVVHCMDPKKKGMVTAIWKREFHPKSIRLDHDKPEQFVRCQWQSRLRVHLVYLTYRWFLAILFVATLILSICDPGRSTKNSGLPYISKWPIYLTNWGYAVCTTQAVLGAWLLTHRLISERKPDFRTNDSKMSLSYKVYWALNTTGIVMALGITVAYWLTVYDPDIHRLDALNLMVHAFNSVFMAPNSDTLVKTLSFIKMKAIWRREINVRSLGFSYDRPEHFVRCQWQKNAGVSITYFVYRWTFASLFLSVWIRSFISAAQQNTPTENFLSKWPIYLTNWGYTLCTAQALLAVGLITRQLIKERTTGFTEEHSQMPVTYKAYWLLHTLAVVIAIGITGSYFVVDYNPAVHRLTALNLLMHAFNSIFMVLDVIMVAHPFRLIHLCWSLLFIFVYFCFSVIYHLAGGTGKNNAPSIYPALDWNKVESTLPIAVLGMLSVVLAHFCVWLTVLIRKRIAGSEDDVCQQLKISKPSSNQIQSLNAAVP</sequence>
<keyword evidence="1" id="KW-0472">Membrane</keyword>
<feature type="transmembrane region" description="Helical" evidence="1">
    <location>
        <begin position="268"/>
        <end position="290"/>
    </location>
</feature>
<keyword evidence="3" id="KW-1185">Reference proteome</keyword>
<feature type="transmembrane region" description="Helical" evidence="1">
    <location>
        <begin position="384"/>
        <end position="403"/>
    </location>
</feature>
<evidence type="ECO:0000313" key="3">
    <source>
        <dbReference type="Proteomes" id="UP000502823"/>
    </source>
</evidence>
<dbReference type="InParanoid" id="A0A6L2PUD1"/>
<evidence type="ECO:0000313" key="2">
    <source>
        <dbReference type="EMBL" id="GFG34045.1"/>
    </source>
</evidence>
<comment type="caution">
    <text evidence="2">The sequence shown here is derived from an EMBL/GenBank/DDBJ whole genome shotgun (WGS) entry which is preliminary data.</text>
</comment>
<feature type="transmembrane region" description="Helical" evidence="1">
    <location>
        <begin position="80"/>
        <end position="101"/>
    </location>
</feature>
<organism evidence="2 3">
    <name type="scientific">Coptotermes formosanus</name>
    <name type="common">Formosan subterranean termite</name>
    <dbReference type="NCBI Taxonomy" id="36987"/>
    <lineage>
        <taxon>Eukaryota</taxon>
        <taxon>Metazoa</taxon>
        <taxon>Ecdysozoa</taxon>
        <taxon>Arthropoda</taxon>
        <taxon>Hexapoda</taxon>
        <taxon>Insecta</taxon>
        <taxon>Pterygota</taxon>
        <taxon>Neoptera</taxon>
        <taxon>Polyneoptera</taxon>
        <taxon>Dictyoptera</taxon>
        <taxon>Blattodea</taxon>
        <taxon>Blattoidea</taxon>
        <taxon>Termitoidae</taxon>
        <taxon>Rhinotermitidae</taxon>
        <taxon>Coptotermes</taxon>
    </lineage>
</organism>
<dbReference type="Pfam" id="PF21534">
    <property type="entry name" value="Rost"/>
    <property type="match status" value="2"/>
</dbReference>
<accession>A0A6L2PUD1</accession>